<evidence type="ECO:0000313" key="4">
    <source>
        <dbReference type="Proteomes" id="UP000000845"/>
    </source>
</evidence>
<keyword evidence="2" id="KW-0812">Transmembrane</keyword>
<name>D1AQP0_SEBTE</name>
<gene>
    <name evidence="3" type="ordered locus">Sterm_3461</name>
</gene>
<dbReference type="KEGG" id="str:Sterm_3461"/>
<feature type="region of interest" description="Disordered" evidence="1">
    <location>
        <begin position="1"/>
        <end position="27"/>
    </location>
</feature>
<evidence type="ECO:0000256" key="2">
    <source>
        <dbReference type="SAM" id="Phobius"/>
    </source>
</evidence>
<feature type="transmembrane region" description="Helical" evidence="2">
    <location>
        <begin position="48"/>
        <end position="68"/>
    </location>
</feature>
<proteinExistence type="predicted"/>
<protein>
    <submittedName>
        <fullName evidence="3">Uncharacterized protein</fullName>
    </submittedName>
</protein>
<keyword evidence="2" id="KW-1133">Transmembrane helix</keyword>
<keyword evidence="2" id="KW-0472">Membrane</keyword>
<dbReference type="AlphaFoldDB" id="D1AQP0"/>
<keyword evidence="4" id="KW-1185">Reference proteome</keyword>
<organism evidence="3 4">
    <name type="scientific">Sebaldella termitidis (strain ATCC 33386 / NCTC 11300)</name>
    <dbReference type="NCBI Taxonomy" id="526218"/>
    <lineage>
        <taxon>Bacteria</taxon>
        <taxon>Fusobacteriati</taxon>
        <taxon>Fusobacteriota</taxon>
        <taxon>Fusobacteriia</taxon>
        <taxon>Fusobacteriales</taxon>
        <taxon>Leptotrichiaceae</taxon>
        <taxon>Sebaldella</taxon>
    </lineage>
</organism>
<sequence>MYKSERRKREFEKSMNSKKYKNHSNTDYKNHTNFEDSELSSDSLWKSLLIFIFYAAMFIVVYSVKILWTGVKYIKSVIIQKNQERIKKEKENQIRITEKEAAAKNSIWIDNNGNKIINSEKEIVTAEEKNDIWIEYTE</sequence>
<evidence type="ECO:0000313" key="3">
    <source>
        <dbReference type="EMBL" id="ACZ10300.1"/>
    </source>
</evidence>
<reference evidence="4" key="1">
    <citation type="submission" date="2009-09" db="EMBL/GenBank/DDBJ databases">
        <title>The complete chromosome of Sebaldella termitidis ATCC 33386.</title>
        <authorList>
            <consortium name="US DOE Joint Genome Institute (JGI-PGF)"/>
            <person name="Lucas S."/>
            <person name="Copeland A."/>
            <person name="Lapidus A."/>
            <person name="Glavina del Rio T."/>
            <person name="Dalin E."/>
            <person name="Tice H."/>
            <person name="Bruce D."/>
            <person name="Goodwin L."/>
            <person name="Pitluck S."/>
            <person name="Kyrpides N."/>
            <person name="Mavromatis K."/>
            <person name="Ivanova N."/>
            <person name="Mikhailova N."/>
            <person name="Sims D."/>
            <person name="Meincke L."/>
            <person name="Brettin T."/>
            <person name="Detter J.C."/>
            <person name="Han C."/>
            <person name="Larimer F."/>
            <person name="Land M."/>
            <person name="Hauser L."/>
            <person name="Markowitz V."/>
            <person name="Cheng J.F."/>
            <person name="Hugenholtz P."/>
            <person name="Woyke T."/>
            <person name="Wu D."/>
            <person name="Eisen J.A."/>
        </authorList>
    </citation>
    <scope>NUCLEOTIDE SEQUENCE [LARGE SCALE GENOMIC DNA]</scope>
    <source>
        <strain evidence="4">ATCC 33386 / NCTC 11300</strain>
    </source>
</reference>
<accession>D1AQP0</accession>
<dbReference type="EMBL" id="CP001739">
    <property type="protein sequence ID" value="ACZ10300.1"/>
    <property type="molecule type" value="Genomic_DNA"/>
</dbReference>
<evidence type="ECO:0000256" key="1">
    <source>
        <dbReference type="SAM" id="MobiDB-lite"/>
    </source>
</evidence>
<dbReference type="Proteomes" id="UP000000845">
    <property type="component" value="Chromosome"/>
</dbReference>
<dbReference type="RefSeq" id="WP_012862882.1">
    <property type="nucleotide sequence ID" value="NC_013517.1"/>
</dbReference>
<dbReference type="HOGENOM" id="CLU_1853833_0_0_0"/>
<reference evidence="3 4" key="2">
    <citation type="journal article" date="2010" name="Stand. Genomic Sci.">
        <title>Complete genome sequence of Sebaldella termitidis type strain (NCTC 11300).</title>
        <authorList>
            <person name="Harmon-Smith M."/>
            <person name="Celia L."/>
            <person name="Chertkov O."/>
            <person name="Lapidus A."/>
            <person name="Copeland A."/>
            <person name="Glavina Del Rio T."/>
            <person name="Nolan M."/>
            <person name="Lucas S."/>
            <person name="Tice H."/>
            <person name="Cheng J.F."/>
            <person name="Han C."/>
            <person name="Detter J.C."/>
            <person name="Bruce D."/>
            <person name="Goodwin L."/>
            <person name="Pitluck S."/>
            <person name="Pati A."/>
            <person name="Liolios K."/>
            <person name="Ivanova N."/>
            <person name="Mavromatis K."/>
            <person name="Mikhailova N."/>
            <person name="Chen A."/>
            <person name="Palaniappan K."/>
            <person name="Land M."/>
            <person name="Hauser L."/>
            <person name="Chang Y.J."/>
            <person name="Jeffries C.D."/>
            <person name="Brettin T."/>
            <person name="Goker M."/>
            <person name="Beck B."/>
            <person name="Bristow J."/>
            <person name="Eisen J.A."/>
            <person name="Markowitz V."/>
            <person name="Hugenholtz P."/>
            <person name="Kyrpides N.C."/>
            <person name="Klenk H.P."/>
            <person name="Chen F."/>
        </authorList>
    </citation>
    <scope>NUCLEOTIDE SEQUENCE [LARGE SCALE GENOMIC DNA]</scope>
    <source>
        <strain evidence="4">ATCC 33386 / NCTC 11300</strain>
    </source>
</reference>